<dbReference type="EMBL" id="BONP01000020">
    <property type="protein sequence ID" value="GIG41116.1"/>
    <property type="molecule type" value="Genomic_DNA"/>
</dbReference>
<protein>
    <submittedName>
        <fullName evidence="2">Uncharacterized protein</fullName>
    </submittedName>
</protein>
<feature type="chain" id="PRO_5046928592" evidence="1">
    <location>
        <begin position="30"/>
        <end position="190"/>
    </location>
</feature>
<keyword evidence="3" id="KW-1185">Reference proteome</keyword>
<dbReference type="RefSeq" id="WP_203675412.1">
    <property type="nucleotide sequence ID" value="NZ_BONP01000020.1"/>
</dbReference>
<keyword evidence="1" id="KW-0732">Signal</keyword>
<comment type="caution">
    <text evidence="2">The sequence shown here is derived from an EMBL/GenBank/DDBJ whole genome shotgun (WGS) entry which is preliminary data.</text>
</comment>
<sequence>MTTHLPRPSRLRSAAVAAVLLVGAVASVATSPGFERCPEPTSDGEVSAFYGPQEYDDEQTWPATPSSFLGGGYGARYVWVRTPSCLSADDADVPVDVGLTFDGRDPEPVPEDLLRTLTVSDGRGRTWSVQGVASYGWRPSPVEGSDGYEAWASVTFLLPVDVPTPVTLHLGGMSGAVDRLLLDPPGEDGS</sequence>
<name>A0ABQ4DP41_9CELL</name>
<organism evidence="2 3">
    <name type="scientific">Cellulomonas phragmiteti</name>
    <dbReference type="NCBI Taxonomy" id="478780"/>
    <lineage>
        <taxon>Bacteria</taxon>
        <taxon>Bacillati</taxon>
        <taxon>Actinomycetota</taxon>
        <taxon>Actinomycetes</taxon>
        <taxon>Micrococcales</taxon>
        <taxon>Cellulomonadaceae</taxon>
        <taxon>Cellulomonas</taxon>
    </lineage>
</organism>
<accession>A0ABQ4DP41</accession>
<evidence type="ECO:0000313" key="3">
    <source>
        <dbReference type="Proteomes" id="UP000614741"/>
    </source>
</evidence>
<reference evidence="2 3" key="1">
    <citation type="submission" date="2021-01" db="EMBL/GenBank/DDBJ databases">
        <title>Whole genome shotgun sequence of Cellulomonas phragmiteti NBRC 110785.</title>
        <authorList>
            <person name="Komaki H."/>
            <person name="Tamura T."/>
        </authorList>
    </citation>
    <scope>NUCLEOTIDE SEQUENCE [LARGE SCALE GENOMIC DNA]</scope>
    <source>
        <strain evidence="2 3">NBRC 110785</strain>
    </source>
</reference>
<dbReference type="Proteomes" id="UP000614741">
    <property type="component" value="Unassembled WGS sequence"/>
</dbReference>
<evidence type="ECO:0000313" key="2">
    <source>
        <dbReference type="EMBL" id="GIG41116.1"/>
    </source>
</evidence>
<proteinExistence type="predicted"/>
<evidence type="ECO:0000256" key="1">
    <source>
        <dbReference type="SAM" id="SignalP"/>
    </source>
</evidence>
<feature type="signal peptide" evidence="1">
    <location>
        <begin position="1"/>
        <end position="29"/>
    </location>
</feature>
<gene>
    <name evidence="2" type="ORF">Cph01nite_28780</name>
</gene>